<dbReference type="Pfam" id="PF08859">
    <property type="entry name" value="DGC"/>
    <property type="match status" value="1"/>
</dbReference>
<evidence type="ECO:0000313" key="2">
    <source>
        <dbReference type="Proteomes" id="UP001318321"/>
    </source>
</evidence>
<dbReference type="InterPro" id="IPR014710">
    <property type="entry name" value="RmlC-like_jellyroll"/>
</dbReference>
<keyword evidence="2" id="KW-1185">Reference proteome</keyword>
<sequence>MWVSGVWPLSDAKIKALLADSETRTLKSRECCLRRDTPAEWLYIVLGGTVRLVCVAHSGRLIVAIDACQMHCTHHCLAQAGAVPTEHVKLYERGLRKRRGQRYDEAVVAEVAAEVGALIARL</sequence>
<dbReference type="EMBL" id="JAAQTO010000037">
    <property type="protein sequence ID" value="NIC06493.1"/>
    <property type="molecule type" value="Genomic_DNA"/>
</dbReference>
<dbReference type="InterPro" id="IPR014958">
    <property type="entry name" value="DGC"/>
</dbReference>
<name>A0ABX0PWF0_9GAMM</name>
<evidence type="ECO:0000313" key="1">
    <source>
        <dbReference type="EMBL" id="NIC06493.1"/>
    </source>
</evidence>
<dbReference type="Proteomes" id="UP001318321">
    <property type="component" value="Unassembled WGS sequence"/>
</dbReference>
<reference evidence="1 2" key="1">
    <citation type="submission" date="2020-03" db="EMBL/GenBank/DDBJ databases">
        <title>Identification of Halomonas strains.</title>
        <authorList>
            <person name="Xiao Z."/>
            <person name="Dong F."/>
            <person name="Wang Z."/>
            <person name="Zhao J.-Y."/>
        </authorList>
    </citation>
    <scope>NUCLEOTIDE SEQUENCE [LARGE SCALE GENOMIC DNA]</scope>
    <source>
        <strain evidence="1 2">DX6</strain>
    </source>
</reference>
<organism evidence="1 2">
    <name type="scientific">Billgrantia bachuensis</name>
    <dbReference type="NCBI Taxonomy" id="2717286"/>
    <lineage>
        <taxon>Bacteria</taxon>
        <taxon>Pseudomonadati</taxon>
        <taxon>Pseudomonadota</taxon>
        <taxon>Gammaproteobacteria</taxon>
        <taxon>Oceanospirillales</taxon>
        <taxon>Halomonadaceae</taxon>
        <taxon>Billgrantia</taxon>
    </lineage>
</organism>
<evidence type="ECO:0008006" key="3">
    <source>
        <dbReference type="Google" id="ProtNLM"/>
    </source>
</evidence>
<dbReference type="Gene3D" id="2.60.120.10">
    <property type="entry name" value="Jelly Rolls"/>
    <property type="match status" value="1"/>
</dbReference>
<dbReference type="InterPro" id="IPR018490">
    <property type="entry name" value="cNMP-bd_dom_sf"/>
</dbReference>
<comment type="caution">
    <text evidence="1">The sequence shown here is derived from an EMBL/GenBank/DDBJ whole genome shotgun (WGS) entry which is preliminary data.</text>
</comment>
<proteinExistence type="predicted"/>
<accession>A0ABX0PWF0</accession>
<protein>
    <recommendedName>
        <fullName evidence="3">Cyclic nucleotide-binding domain-containing protein</fullName>
    </recommendedName>
</protein>
<dbReference type="SUPFAM" id="SSF51206">
    <property type="entry name" value="cAMP-binding domain-like"/>
    <property type="match status" value="1"/>
</dbReference>
<gene>
    <name evidence="1" type="ORF">HBJ55_13745</name>
</gene>